<dbReference type="EMBL" id="RKLV01000001">
    <property type="protein sequence ID" value="MCX2818027.1"/>
    <property type="molecule type" value="Genomic_DNA"/>
</dbReference>
<dbReference type="Gene3D" id="1.50.10.10">
    <property type="match status" value="1"/>
</dbReference>
<proteinExistence type="predicted"/>
<evidence type="ECO:0000313" key="2">
    <source>
        <dbReference type="Proteomes" id="UP001149411"/>
    </source>
</evidence>
<comment type="caution">
    <text evidence="1">The sequence shown here is derived from an EMBL/GenBank/DDBJ whole genome shotgun (WGS) entry which is preliminary data.</text>
</comment>
<accession>A0A9Q4C2R5</accession>
<dbReference type="Proteomes" id="UP001149411">
    <property type="component" value="Unassembled WGS sequence"/>
</dbReference>
<organism evidence="1 2">
    <name type="scientific">Halorutilus salinus</name>
    <dbReference type="NCBI Taxonomy" id="2487751"/>
    <lineage>
        <taxon>Archaea</taxon>
        <taxon>Methanobacteriati</taxon>
        <taxon>Methanobacteriota</taxon>
        <taxon>Stenosarchaea group</taxon>
        <taxon>Halobacteria</taxon>
        <taxon>Halorutilales</taxon>
        <taxon>Halorutilaceae</taxon>
        <taxon>Halorutilus</taxon>
    </lineage>
</organism>
<keyword evidence="2" id="KW-1185">Reference proteome</keyword>
<dbReference type="SUPFAM" id="SSF48208">
    <property type="entry name" value="Six-hairpin glycosidases"/>
    <property type="match status" value="1"/>
</dbReference>
<dbReference type="AlphaFoldDB" id="A0A9Q4C2R5"/>
<reference evidence="1" key="1">
    <citation type="submission" date="2022-09" db="EMBL/GenBank/DDBJ databases">
        <title>Haloadaptaus new haloarchaeum isolated from saline soil.</title>
        <authorList>
            <person name="Duran-Viseras A."/>
            <person name="Sanchez-Porro C."/>
            <person name="Ventosa A."/>
        </authorList>
    </citation>
    <scope>NUCLEOTIDE SEQUENCE</scope>
    <source>
        <strain evidence="1">F3-133</strain>
    </source>
</reference>
<evidence type="ECO:0000313" key="1">
    <source>
        <dbReference type="EMBL" id="MCX2818027.1"/>
    </source>
</evidence>
<protein>
    <submittedName>
        <fullName evidence="1">Uncharacterized protein</fullName>
    </submittedName>
</protein>
<dbReference type="InterPro" id="IPR013783">
    <property type="entry name" value="Ig-like_fold"/>
</dbReference>
<dbReference type="RefSeq" id="WP_266085630.1">
    <property type="nucleotide sequence ID" value="NZ_RKLV01000001.1"/>
</dbReference>
<dbReference type="InterPro" id="IPR008928">
    <property type="entry name" value="6-hairpin_glycosidase_sf"/>
</dbReference>
<dbReference type="GO" id="GO:0005975">
    <property type="term" value="P:carbohydrate metabolic process"/>
    <property type="evidence" value="ECO:0007669"/>
    <property type="project" value="InterPro"/>
</dbReference>
<sequence length="1216" mass="133141">MVDTYEQVEAPEVLCRASGSGILGTFSNDEKYGHQGSEVWGPTDLNSQISNQRLAVGTNQKGTMTLFKYPNPSYADQIKHHAFDRREDYYGSDPNSGAFLGAVITKEDGTQESTWFREWGPLNTTDPDYGDHVNQTWASEFSDTLITRYGNDRLGLDVTVTNLVPKEHDVFIRDVYVDARDGSPVEEVEVVSYENFNLVDDKDSLSPTQDWCSEGENAETAEYDAGSDAVLHHSPTDPWSESGAEFSVATGMAFDGESTQHQVAGDDYMGDSPNDPYVLLSDGNFDLPGEESYTGQTSVAMTKDIGFDDGQGSARVYFAAAHDKEPNKDLSDEVATKIENARDLSVQDEIQDKEEWFRQYVEDAPMPENAPENVKKVARRSLVSIVQAWNDETVNEHGFSGNIPAAVTTQPPYGADWIRDGAYFDYIIDRFISGDGRHDWVNQHNRWYMSLQQNPDGPCPEHCHDNMKDYNYADLVPQVSSVPEGGWAMNYYADGDVAAPIGGEIDETAYGAWTFWDHYAVTGNETYLQRIYPAIRLVGDRLTYDCVDEDTGLQCQRPEDDNPKKTQTIIGGASAHAGLSAATKAASEMYGITGDEAYADEARAYAERRDELGQAIEKEYWNETAGYYGEKKGGPSPRVGMPAFLRPYDDPRMKEHMASMWGSVNATFQGELDQGQYEAKTLIGLGLAAQRSEDPAVEVDHIRDGLNWIADNHARSNSTYIMGEAWVRETYADGEIDSAQGQPHIWEQGLFYLSSLIAYGNETARERIGKDVYEEWRKHDAKLTGVDVGSGVYTYGDTVEATATVVNDAEVSQNYTVEFTVNGSNGEVTAEEREVGAIPAGGNETVTLTWDAGSDAGSYDATVTVWKAEGDPAVEPTALSSDGFRHTRLDSTTVSEAFDVRGLVGETGRVEVTADDESAGGVGDTQWVPFDNEYDDPVVVVKPASYNGGQTAHFRLNGVESDGFYVQVEQWDYQINDGMGSHVTETANYVVMESGVHEIPTGSGTVTVEAGVRNGVTNSGNHPDCSGWFSGCSNRWYDVSFDAGFDSTPVVIAGSQTESGGGWLNNIYDSAVTRVKGVDASGFRTEIREQEGGDGTNGDGHPAEPVGYIAFEQGTGSNGGNVWDASASDTVGDSWGYTFFDAYFDYESTPVVVAQTQTFNEGGENTHNLRYDSLYSYGLEFKIEEETSGDSETSHTDETLGYVAFEGEGGIYDNGG</sequence>
<name>A0A9Q4C2R5_9EURY</name>
<dbReference type="Gene3D" id="2.60.40.10">
    <property type="entry name" value="Immunoglobulins"/>
    <property type="match status" value="1"/>
</dbReference>
<gene>
    <name evidence="1" type="ORF">EGH25_01475</name>
</gene>
<dbReference type="InterPro" id="IPR012341">
    <property type="entry name" value="6hp_glycosidase-like_sf"/>
</dbReference>